<dbReference type="EMBL" id="BMUW01000007">
    <property type="protein sequence ID" value="GGZ60849.1"/>
    <property type="molecule type" value="Genomic_DNA"/>
</dbReference>
<dbReference type="SUPFAM" id="SSF53335">
    <property type="entry name" value="S-adenosyl-L-methionine-dependent methyltransferases"/>
    <property type="match status" value="1"/>
</dbReference>
<comment type="caution">
    <text evidence="4">The sequence shown here is derived from an EMBL/GenBank/DDBJ whole genome shotgun (WGS) entry which is preliminary data.</text>
</comment>
<proteinExistence type="predicted"/>
<reference evidence="5" key="1">
    <citation type="journal article" date="2019" name="Int. J. Syst. Evol. Microbiol.">
        <title>The Global Catalogue of Microorganisms (GCM) 10K type strain sequencing project: providing services to taxonomists for standard genome sequencing and annotation.</title>
        <authorList>
            <consortium name="The Broad Institute Genomics Platform"/>
            <consortium name="The Broad Institute Genome Sequencing Center for Infectious Disease"/>
            <person name="Wu L."/>
            <person name="Ma J."/>
        </authorList>
    </citation>
    <scope>NUCLEOTIDE SEQUENCE [LARGE SCALE GENOMIC DNA]</scope>
    <source>
        <strain evidence="5">JCM 4602</strain>
    </source>
</reference>
<dbReference type="Gene3D" id="2.20.130.10">
    <property type="entry name" value="CAC2371-like domains"/>
    <property type="match status" value="1"/>
</dbReference>
<dbReference type="InterPro" id="IPR029063">
    <property type="entry name" value="SAM-dependent_MTases_sf"/>
</dbReference>
<dbReference type="PANTHER" id="PTHR43861">
    <property type="entry name" value="TRANS-ACONITATE 2-METHYLTRANSFERASE-RELATED"/>
    <property type="match status" value="1"/>
</dbReference>
<name>A0ABQ3C3E1_9ACTN</name>
<keyword evidence="5" id="KW-1185">Reference proteome</keyword>
<evidence type="ECO:0000313" key="4">
    <source>
        <dbReference type="EMBL" id="GGZ60849.1"/>
    </source>
</evidence>
<evidence type="ECO:0000313" key="5">
    <source>
        <dbReference type="Proteomes" id="UP000624183"/>
    </source>
</evidence>
<evidence type="ECO:0000259" key="3">
    <source>
        <dbReference type="Pfam" id="PF13649"/>
    </source>
</evidence>
<dbReference type="InterPro" id="IPR041698">
    <property type="entry name" value="Methyltransf_25"/>
</dbReference>
<organism evidence="4 5">
    <name type="scientific">Streptomyces rubiginosohelvolus</name>
    <dbReference type="NCBI Taxonomy" id="67362"/>
    <lineage>
        <taxon>Bacteria</taxon>
        <taxon>Bacillati</taxon>
        <taxon>Actinomycetota</taxon>
        <taxon>Actinomycetes</taxon>
        <taxon>Kitasatosporales</taxon>
        <taxon>Streptomycetaceae</taxon>
        <taxon>Streptomyces</taxon>
    </lineage>
</organism>
<keyword evidence="1 4" id="KW-0489">Methyltransferase</keyword>
<evidence type="ECO:0000256" key="2">
    <source>
        <dbReference type="ARBA" id="ARBA00022679"/>
    </source>
</evidence>
<dbReference type="PANTHER" id="PTHR43861:SF1">
    <property type="entry name" value="TRANS-ACONITATE 2-METHYLTRANSFERASE"/>
    <property type="match status" value="1"/>
</dbReference>
<feature type="domain" description="Methyltransferase" evidence="3">
    <location>
        <begin position="47"/>
        <end position="137"/>
    </location>
</feature>
<dbReference type="Proteomes" id="UP000624183">
    <property type="component" value="Unassembled WGS sequence"/>
</dbReference>
<dbReference type="Gene3D" id="3.40.50.150">
    <property type="entry name" value="Vaccinia Virus protein VP39"/>
    <property type="match status" value="1"/>
</dbReference>
<dbReference type="CDD" id="cd02440">
    <property type="entry name" value="AdoMet_MTases"/>
    <property type="match status" value="1"/>
</dbReference>
<dbReference type="Pfam" id="PF13649">
    <property type="entry name" value="Methyltransf_25"/>
    <property type="match status" value="1"/>
</dbReference>
<accession>A0ABQ3C3E1</accession>
<protein>
    <submittedName>
        <fullName evidence="4">Methyltransferase type 11</fullName>
    </submittedName>
</protein>
<gene>
    <name evidence="4" type="ORF">GCM10010328_39180</name>
</gene>
<dbReference type="GO" id="GO:0008168">
    <property type="term" value="F:methyltransferase activity"/>
    <property type="evidence" value="ECO:0007669"/>
    <property type="project" value="UniProtKB-KW"/>
</dbReference>
<sequence>MAEEVYGSGLAEIYELIYAGRGKDYPAESAEVAAHVRARRPDAGTLLDVACGTGGHMAFLRETFDVVEGLELSEHMIVKAGESMPGLPVHAGDMRDFSLERSYDAVICMFSSIGYMDTPEELEAALSGMARHLTPGGVIVLEPWYFPDAFLPGYIAEDLVRSDGRVTVRISHSTREGDRVPIVVHYLDALKDGGIRHFTDVHRMRLFTREAYERAFEEAGCSVEYIRTDRFGCGLFVGVLK</sequence>
<evidence type="ECO:0000256" key="1">
    <source>
        <dbReference type="ARBA" id="ARBA00022603"/>
    </source>
</evidence>
<dbReference type="GO" id="GO:0032259">
    <property type="term" value="P:methylation"/>
    <property type="evidence" value="ECO:0007669"/>
    <property type="project" value="UniProtKB-KW"/>
</dbReference>
<keyword evidence="2" id="KW-0808">Transferase</keyword>